<dbReference type="EMBL" id="CAEKDK010000001">
    <property type="protein sequence ID" value="CAB4266354.1"/>
    <property type="molecule type" value="Genomic_DNA"/>
</dbReference>
<evidence type="ECO:0000313" key="4">
    <source>
        <dbReference type="Proteomes" id="UP000507222"/>
    </source>
</evidence>
<reference evidence="5" key="1">
    <citation type="journal article" date="2020" name="Genome Biol.">
        <title>Gamete binning: chromosome-level and haplotype-resolved genome assembly enabled by high-throughput single-cell sequencing of gamete genomes.</title>
        <authorList>
            <person name="Campoy J.A."/>
            <person name="Sun H."/>
            <person name="Goel M."/>
            <person name="Jiao W.-B."/>
            <person name="Folz-Donahue K."/>
            <person name="Wang N."/>
            <person name="Rubio M."/>
            <person name="Liu C."/>
            <person name="Kukat C."/>
            <person name="Ruiz D."/>
            <person name="Huettel B."/>
            <person name="Schneeberger K."/>
        </authorList>
    </citation>
    <scope>NUCLEOTIDE SEQUENCE [LARGE SCALE GENOMIC DNA]</scope>
    <source>
        <strain evidence="5">cv. Rojo Pasion</strain>
    </source>
</reference>
<name>A0A6J5WAB5_PRUAR</name>
<reference evidence="3 4" key="2">
    <citation type="submission" date="2020-05" db="EMBL/GenBank/DDBJ databases">
        <authorList>
            <person name="Campoy J."/>
            <person name="Schneeberger K."/>
            <person name="Spophaly S."/>
        </authorList>
    </citation>
    <scope>NUCLEOTIDE SEQUENCE [LARGE SCALE GENOMIC DNA]</scope>
    <source>
        <strain evidence="3">PruArmRojPasFocal</strain>
    </source>
</reference>
<dbReference type="Proteomes" id="UP000507222">
    <property type="component" value="Unassembled WGS sequence"/>
</dbReference>
<evidence type="ECO:0000256" key="1">
    <source>
        <dbReference type="SAM" id="MobiDB-lite"/>
    </source>
</evidence>
<evidence type="ECO:0000313" key="3">
    <source>
        <dbReference type="EMBL" id="CAB4296915.1"/>
    </source>
</evidence>
<feature type="region of interest" description="Disordered" evidence="1">
    <location>
        <begin position="90"/>
        <end position="110"/>
    </location>
</feature>
<evidence type="ECO:0000313" key="5">
    <source>
        <dbReference type="Proteomes" id="UP000507245"/>
    </source>
</evidence>
<protein>
    <submittedName>
        <fullName evidence="3">Uncharacterized protein</fullName>
    </submittedName>
</protein>
<dbReference type="Proteomes" id="UP000507245">
    <property type="component" value="Unassembled WGS sequence"/>
</dbReference>
<sequence>MPGTSPTARLISTTKDQTWMVVSEGQMSGLGGLSGCLGLLGGEWGGEESMEERQKGREKEEVGAVVRRVGEDRCGCWRCERERKRRCGWEGGEKGGRENGGGWSVVRWRR</sequence>
<accession>A0A6J5WAB5</accession>
<dbReference type="AlphaFoldDB" id="A0A6J5WAB5"/>
<evidence type="ECO:0000313" key="2">
    <source>
        <dbReference type="EMBL" id="CAB4266354.1"/>
    </source>
</evidence>
<organism evidence="3 5">
    <name type="scientific">Prunus armeniaca</name>
    <name type="common">Apricot</name>
    <name type="synonym">Armeniaca vulgaris</name>
    <dbReference type="NCBI Taxonomy" id="36596"/>
    <lineage>
        <taxon>Eukaryota</taxon>
        <taxon>Viridiplantae</taxon>
        <taxon>Streptophyta</taxon>
        <taxon>Embryophyta</taxon>
        <taxon>Tracheophyta</taxon>
        <taxon>Spermatophyta</taxon>
        <taxon>Magnoliopsida</taxon>
        <taxon>eudicotyledons</taxon>
        <taxon>Gunneridae</taxon>
        <taxon>Pentapetalae</taxon>
        <taxon>rosids</taxon>
        <taxon>fabids</taxon>
        <taxon>Rosales</taxon>
        <taxon>Rosaceae</taxon>
        <taxon>Amygdaloideae</taxon>
        <taxon>Amygdaleae</taxon>
        <taxon>Prunus</taxon>
    </lineage>
</organism>
<dbReference type="EMBL" id="CAEKKB010000001">
    <property type="protein sequence ID" value="CAB4296915.1"/>
    <property type="molecule type" value="Genomic_DNA"/>
</dbReference>
<keyword evidence="5" id="KW-1185">Reference proteome</keyword>
<gene>
    <name evidence="2" type="ORF">CURHAP_LOCUS8632</name>
    <name evidence="3" type="ORF">ORAREDHAP_LOCUS8604</name>
</gene>
<proteinExistence type="predicted"/>